<protein>
    <recommendedName>
        <fullName evidence="3">Viral A-type inclusion protein</fullName>
    </recommendedName>
</protein>
<accession>A0ABW4XXE6</accession>
<dbReference type="RefSeq" id="WP_379830640.1">
    <property type="nucleotide sequence ID" value="NZ_JBHUHU010000003.1"/>
</dbReference>
<organism evidence="1 2">
    <name type="scientific">Flagellimonas iocasae</name>
    <dbReference type="NCBI Taxonomy" id="2055905"/>
    <lineage>
        <taxon>Bacteria</taxon>
        <taxon>Pseudomonadati</taxon>
        <taxon>Bacteroidota</taxon>
        <taxon>Flavobacteriia</taxon>
        <taxon>Flavobacteriales</taxon>
        <taxon>Flavobacteriaceae</taxon>
        <taxon>Flagellimonas</taxon>
    </lineage>
</organism>
<evidence type="ECO:0000313" key="2">
    <source>
        <dbReference type="Proteomes" id="UP001597342"/>
    </source>
</evidence>
<dbReference type="Proteomes" id="UP001597342">
    <property type="component" value="Unassembled WGS sequence"/>
</dbReference>
<comment type="caution">
    <text evidence="1">The sequence shown here is derived from an EMBL/GenBank/DDBJ whole genome shotgun (WGS) entry which is preliminary data.</text>
</comment>
<proteinExistence type="predicted"/>
<evidence type="ECO:0008006" key="3">
    <source>
        <dbReference type="Google" id="ProtNLM"/>
    </source>
</evidence>
<keyword evidence="2" id="KW-1185">Reference proteome</keyword>
<gene>
    <name evidence="1" type="ORF">ACFSJE_08900</name>
</gene>
<dbReference type="PROSITE" id="PS51257">
    <property type="entry name" value="PROKAR_LIPOPROTEIN"/>
    <property type="match status" value="1"/>
</dbReference>
<evidence type="ECO:0000313" key="1">
    <source>
        <dbReference type="EMBL" id="MFD2099888.1"/>
    </source>
</evidence>
<name>A0ABW4XXE6_9FLAO</name>
<sequence length="142" mass="15933">MKNYISLSILILTVAFTACKEEKKASEGPTQMEHVMAVHDEVMPKMSAIGKLVGELKAKVDTTETGQQYATAMKDLQDAHAAMMDWMQNFGNRFDHEEILQGKELSEQKQVWLNEEEEKVMALKEQINGSIESAESLLAKGE</sequence>
<dbReference type="EMBL" id="JBHUHU010000003">
    <property type="protein sequence ID" value="MFD2099888.1"/>
    <property type="molecule type" value="Genomic_DNA"/>
</dbReference>
<reference evidence="2" key="1">
    <citation type="journal article" date="2019" name="Int. J. Syst. Evol. Microbiol.">
        <title>The Global Catalogue of Microorganisms (GCM) 10K type strain sequencing project: providing services to taxonomists for standard genome sequencing and annotation.</title>
        <authorList>
            <consortium name="The Broad Institute Genomics Platform"/>
            <consortium name="The Broad Institute Genome Sequencing Center for Infectious Disease"/>
            <person name="Wu L."/>
            <person name="Ma J."/>
        </authorList>
    </citation>
    <scope>NUCLEOTIDE SEQUENCE [LARGE SCALE GENOMIC DNA]</scope>
    <source>
        <strain evidence="2">JCM 3389</strain>
    </source>
</reference>